<name>A0ABS2N1V5_9BACI</name>
<proteinExistence type="predicted"/>
<keyword evidence="2" id="KW-1185">Reference proteome</keyword>
<accession>A0ABS2N1V5</accession>
<dbReference type="RefSeq" id="WP_204500262.1">
    <property type="nucleotide sequence ID" value="NZ_JAFBDR010000014.1"/>
</dbReference>
<comment type="caution">
    <text evidence="1">The sequence shown here is derived from an EMBL/GenBank/DDBJ whole genome shotgun (WGS) entry which is preliminary data.</text>
</comment>
<evidence type="ECO:0000313" key="2">
    <source>
        <dbReference type="Proteomes" id="UP001296943"/>
    </source>
</evidence>
<organism evidence="1 2">
    <name type="scientific">Aquibacillus albus</name>
    <dbReference type="NCBI Taxonomy" id="1168171"/>
    <lineage>
        <taxon>Bacteria</taxon>
        <taxon>Bacillati</taxon>
        <taxon>Bacillota</taxon>
        <taxon>Bacilli</taxon>
        <taxon>Bacillales</taxon>
        <taxon>Bacillaceae</taxon>
        <taxon>Aquibacillus</taxon>
    </lineage>
</organism>
<evidence type="ECO:0000313" key="1">
    <source>
        <dbReference type="EMBL" id="MBM7572111.1"/>
    </source>
</evidence>
<dbReference type="Proteomes" id="UP001296943">
    <property type="component" value="Unassembled WGS sequence"/>
</dbReference>
<dbReference type="EMBL" id="JAFBDR010000014">
    <property type="protein sequence ID" value="MBM7572111.1"/>
    <property type="molecule type" value="Genomic_DNA"/>
</dbReference>
<gene>
    <name evidence="1" type="ORF">JOC48_002614</name>
</gene>
<sequence length="62" mass="7229">MQDWDYGEQHPHFDGKKEGIISDSVGKQIGIRTEANKESANPFHVNRLKKDLDMERFNKTLK</sequence>
<protein>
    <submittedName>
        <fullName evidence="1">Uncharacterized protein</fullName>
    </submittedName>
</protein>
<reference evidence="1 2" key="1">
    <citation type="submission" date="2021-01" db="EMBL/GenBank/DDBJ databases">
        <title>Genomic Encyclopedia of Type Strains, Phase IV (KMG-IV): sequencing the most valuable type-strain genomes for metagenomic binning, comparative biology and taxonomic classification.</title>
        <authorList>
            <person name="Goeker M."/>
        </authorList>
    </citation>
    <scope>NUCLEOTIDE SEQUENCE [LARGE SCALE GENOMIC DNA]</scope>
    <source>
        <strain evidence="1 2">DSM 23711</strain>
    </source>
</reference>